<dbReference type="PROSITE" id="PS00211">
    <property type="entry name" value="ABC_TRANSPORTER_1"/>
    <property type="match status" value="1"/>
</dbReference>
<sequence>MRHDCPAPPCGADVIVRVEGLTKDYGDVHAVKGISFEVERGSLFAFLGLNGAGKSTTINILCTILRKSAGRAEICGLDLDTRAEEIKKRIGIVFQQSVLDDRLSVRENLTTRAALYGITGKAWKRRLEELTELFELGEFIARPYGKLSGGQRRRADVARGLINSPELLFLDEPTTGLDPQTRKRVWQVVHDLRRRTGMTVFLTTHYMEEAAVADTVLIMEGGEIAARGTPNDLKNRFSRDYLKLYIPEDESVERLLGEEGRQFTRDGDCYSIIAADTADARDFIIAHPSLASDFEVVKGDMDDVFLNVTGRSLGEGGEG</sequence>
<dbReference type="EMBL" id="DVOE01000050">
    <property type="protein sequence ID" value="HIU98862.1"/>
    <property type="molecule type" value="Genomic_DNA"/>
</dbReference>
<evidence type="ECO:0000313" key="7">
    <source>
        <dbReference type="Proteomes" id="UP000886857"/>
    </source>
</evidence>
<organism evidence="6 7">
    <name type="scientific">Candidatus Limadaptatus stercoripullorum</name>
    <dbReference type="NCBI Taxonomy" id="2840846"/>
    <lineage>
        <taxon>Bacteria</taxon>
        <taxon>Bacillati</taxon>
        <taxon>Bacillota</taxon>
        <taxon>Clostridia</taxon>
        <taxon>Eubacteriales</taxon>
        <taxon>Candidatus Limadaptatus</taxon>
    </lineage>
</organism>
<gene>
    <name evidence="6" type="ORF">IAC73_03355</name>
</gene>
<name>A0A9D1NAB5_9FIRM</name>
<evidence type="ECO:0000256" key="2">
    <source>
        <dbReference type="ARBA" id="ARBA00022448"/>
    </source>
</evidence>
<keyword evidence="3" id="KW-0547">Nucleotide-binding</keyword>
<dbReference type="InterPro" id="IPR003593">
    <property type="entry name" value="AAA+_ATPase"/>
</dbReference>
<dbReference type="Gene3D" id="3.40.50.300">
    <property type="entry name" value="P-loop containing nucleotide triphosphate hydrolases"/>
    <property type="match status" value="1"/>
</dbReference>
<dbReference type="PROSITE" id="PS50893">
    <property type="entry name" value="ABC_TRANSPORTER_2"/>
    <property type="match status" value="1"/>
</dbReference>
<dbReference type="InterPro" id="IPR050763">
    <property type="entry name" value="ABC_transporter_ATP-binding"/>
</dbReference>
<dbReference type="PANTHER" id="PTHR42711">
    <property type="entry name" value="ABC TRANSPORTER ATP-BINDING PROTEIN"/>
    <property type="match status" value="1"/>
</dbReference>
<dbReference type="InterPro" id="IPR003439">
    <property type="entry name" value="ABC_transporter-like_ATP-bd"/>
</dbReference>
<dbReference type="SMART" id="SM00382">
    <property type="entry name" value="AAA"/>
    <property type="match status" value="1"/>
</dbReference>
<keyword evidence="4 6" id="KW-0067">ATP-binding</keyword>
<evidence type="ECO:0000259" key="5">
    <source>
        <dbReference type="PROSITE" id="PS50893"/>
    </source>
</evidence>
<comment type="caution">
    <text evidence="6">The sequence shown here is derived from an EMBL/GenBank/DDBJ whole genome shotgun (WGS) entry which is preliminary data.</text>
</comment>
<dbReference type="GO" id="GO:0016887">
    <property type="term" value="F:ATP hydrolysis activity"/>
    <property type="evidence" value="ECO:0007669"/>
    <property type="project" value="InterPro"/>
</dbReference>
<reference evidence="6" key="1">
    <citation type="submission" date="2020-10" db="EMBL/GenBank/DDBJ databases">
        <authorList>
            <person name="Gilroy R."/>
        </authorList>
    </citation>
    <scope>NUCLEOTIDE SEQUENCE</scope>
    <source>
        <strain evidence="6">10406</strain>
    </source>
</reference>
<dbReference type="Proteomes" id="UP000886857">
    <property type="component" value="Unassembled WGS sequence"/>
</dbReference>
<protein>
    <submittedName>
        <fullName evidence="6">ABC transporter ATP-binding protein</fullName>
    </submittedName>
</protein>
<evidence type="ECO:0000256" key="3">
    <source>
        <dbReference type="ARBA" id="ARBA00022741"/>
    </source>
</evidence>
<evidence type="ECO:0000256" key="4">
    <source>
        <dbReference type="ARBA" id="ARBA00022840"/>
    </source>
</evidence>
<evidence type="ECO:0000256" key="1">
    <source>
        <dbReference type="ARBA" id="ARBA00005417"/>
    </source>
</evidence>
<dbReference type="InterPro" id="IPR027417">
    <property type="entry name" value="P-loop_NTPase"/>
</dbReference>
<reference evidence="6" key="2">
    <citation type="journal article" date="2021" name="PeerJ">
        <title>Extensive microbial diversity within the chicken gut microbiome revealed by metagenomics and culture.</title>
        <authorList>
            <person name="Gilroy R."/>
            <person name="Ravi A."/>
            <person name="Getino M."/>
            <person name="Pursley I."/>
            <person name="Horton D.L."/>
            <person name="Alikhan N.F."/>
            <person name="Baker D."/>
            <person name="Gharbi K."/>
            <person name="Hall N."/>
            <person name="Watson M."/>
            <person name="Adriaenssens E.M."/>
            <person name="Foster-Nyarko E."/>
            <person name="Jarju S."/>
            <person name="Secka A."/>
            <person name="Antonio M."/>
            <person name="Oren A."/>
            <person name="Chaudhuri R.R."/>
            <person name="La Ragione R."/>
            <person name="Hildebrand F."/>
            <person name="Pallen M.J."/>
        </authorList>
    </citation>
    <scope>NUCLEOTIDE SEQUENCE</scope>
    <source>
        <strain evidence="6">10406</strain>
    </source>
</reference>
<accession>A0A9D1NAB5</accession>
<comment type="similarity">
    <text evidence="1">Belongs to the ABC transporter superfamily.</text>
</comment>
<dbReference type="Pfam" id="PF00005">
    <property type="entry name" value="ABC_tran"/>
    <property type="match status" value="1"/>
</dbReference>
<proteinExistence type="inferred from homology"/>
<feature type="domain" description="ABC transporter" evidence="5">
    <location>
        <begin position="16"/>
        <end position="246"/>
    </location>
</feature>
<dbReference type="SUPFAM" id="SSF52540">
    <property type="entry name" value="P-loop containing nucleoside triphosphate hydrolases"/>
    <property type="match status" value="1"/>
</dbReference>
<dbReference type="PANTHER" id="PTHR42711:SF5">
    <property type="entry name" value="ABC TRANSPORTER ATP-BINDING PROTEIN NATA"/>
    <property type="match status" value="1"/>
</dbReference>
<dbReference type="AlphaFoldDB" id="A0A9D1NAB5"/>
<evidence type="ECO:0000313" key="6">
    <source>
        <dbReference type="EMBL" id="HIU98862.1"/>
    </source>
</evidence>
<dbReference type="GO" id="GO:0005524">
    <property type="term" value="F:ATP binding"/>
    <property type="evidence" value="ECO:0007669"/>
    <property type="project" value="UniProtKB-KW"/>
</dbReference>
<keyword evidence="2" id="KW-0813">Transport</keyword>
<dbReference type="InterPro" id="IPR017871">
    <property type="entry name" value="ABC_transporter-like_CS"/>
</dbReference>